<dbReference type="HOGENOM" id="CLU_908166_0_0_0"/>
<evidence type="ECO:0000313" key="2">
    <source>
        <dbReference type="Proteomes" id="UP000013893"/>
    </source>
</evidence>
<dbReference type="RefSeq" id="WP_015641768.1">
    <property type="nucleotide sequence ID" value="NC_021219.1"/>
</dbReference>
<evidence type="ECO:0008006" key="3">
    <source>
        <dbReference type="Google" id="ProtNLM"/>
    </source>
</evidence>
<gene>
    <name evidence="1" type="ORF">L336_0615</name>
</gene>
<dbReference type="Gene3D" id="3.40.50.1820">
    <property type="entry name" value="alpha/beta hydrolase"/>
    <property type="match status" value="1"/>
</dbReference>
<organism evidence="1 2">
    <name type="scientific">Candidatus Saccharimonas aalborgensis</name>
    <dbReference type="NCBI Taxonomy" id="1332188"/>
    <lineage>
        <taxon>Bacteria</taxon>
        <taxon>Candidatus Saccharimonadota</taxon>
        <taxon>Candidatus Saccharimonadia</taxon>
        <taxon>Candidatus Saccharimonadales</taxon>
        <taxon>Candidatus Saccharimonadaceae</taxon>
        <taxon>Candidatus Saccharimonas</taxon>
    </lineage>
</organism>
<dbReference type="EMBL" id="CP005957">
    <property type="protein sequence ID" value="AGL62318.1"/>
    <property type="molecule type" value="Genomic_DNA"/>
</dbReference>
<dbReference type="STRING" id="1332188.L336_0615"/>
<evidence type="ECO:0000313" key="1">
    <source>
        <dbReference type="EMBL" id="AGL62318.1"/>
    </source>
</evidence>
<dbReference type="SUPFAM" id="SSF53474">
    <property type="entry name" value="alpha/beta-Hydrolases"/>
    <property type="match status" value="1"/>
</dbReference>
<dbReference type="InterPro" id="IPR029058">
    <property type="entry name" value="AB_hydrolase_fold"/>
</dbReference>
<reference evidence="1 2" key="1">
    <citation type="journal article" date="2013" name="Nat. Biotechnol.">
        <title>Genome sequences of rare, uncultured bacteria obtained by differential coverage binning of multiple metagenomes.</title>
        <authorList>
            <person name="Albertsen M."/>
            <person name="Hugenholtz P."/>
            <person name="Skarshewski A."/>
            <person name="Nielsen K.L."/>
            <person name="Tyson G.W."/>
            <person name="Nielsen P.H."/>
        </authorList>
    </citation>
    <scope>NUCLEOTIDE SEQUENCE [LARGE SCALE GENOMIC DNA]</scope>
    <source>
        <strain evidence="1">TM71</strain>
    </source>
</reference>
<protein>
    <recommendedName>
        <fullName evidence="3">Alpha/beta hydrolase</fullName>
    </recommendedName>
</protein>
<dbReference type="KEGG" id="saal:L336_0615"/>
<accession>R4PL67</accession>
<sequence>MVRVIDATGFARDTLAVREEKIDVETQFGRMILHIFNPSVFTQQRYGAPDVLVPYSQGWAEDEAMVRAASSALADGGNFLVAGVTYPDHRIAMSVRDEPAYRREAFMTALEAILQEKGSDWITVLHGYSRGNEAIIDAALATPESVQGLSFAGPAWLTPGERPHTMMSKGVREGLYSLRKEDIPGKIGLAQAALGLGYSLVTRPLALRNDVAAITGTDPALVASKLQRVTDQGIPLSVMIGSEDNICPEEGIMTVVNAIKVPDTMPPIDVKRTNVTHFGYYSHAWSLAAIVGQIELLASYTRNGQP</sequence>
<proteinExistence type="predicted"/>
<dbReference type="AlphaFoldDB" id="R4PL67"/>
<name>R4PL67_9BACT</name>
<keyword evidence="2" id="KW-1185">Reference proteome</keyword>
<dbReference type="Proteomes" id="UP000013893">
    <property type="component" value="Chromosome"/>
</dbReference>